<dbReference type="Gene3D" id="2.60.40.10">
    <property type="entry name" value="Immunoglobulins"/>
    <property type="match status" value="2"/>
</dbReference>
<accession>H2ZUZ9</accession>
<evidence type="ECO:0000256" key="9">
    <source>
        <dbReference type="ARBA" id="ARBA00038221"/>
    </source>
</evidence>
<dbReference type="GO" id="GO:0050863">
    <property type="term" value="P:regulation of T cell activation"/>
    <property type="evidence" value="ECO:0007669"/>
    <property type="project" value="UniProtKB-ARBA"/>
</dbReference>
<reference evidence="13" key="1">
    <citation type="submission" date="2011-08" db="EMBL/GenBank/DDBJ databases">
        <title>The draft genome of Latimeria chalumnae.</title>
        <authorList>
            <person name="Di Palma F."/>
            <person name="Alfoldi J."/>
            <person name="Johnson J."/>
            <person name="Berlin A."/>
            <person name="Gnerre S."/>
            <person name="Jaffe D."/>
            <person name="MacCallum I."/>
            <person name="Young S."/>
            <person name="Walker B.J."/>
            <person name="Lander E."/>
            <person name="Lindblad-Toh K."/>
        </authorList>
    </citation>
    <scope>NUCLEOTIDE SEQUENCE [LARGE SCALE GENOMIC DNA]</scope>
    <source>
        <strain evidence="13">Wild caught</strain>
    </source>
</reference>
<protein>
    <recommendedName>
        <fullName evidence="11">Ig-like domain-containing protein</fullName>
    </recommendedName>
</protein>
<evidence type="ECO:0000256" key="2">
    <source>
        <dbReference type="ARBA" id="ARBA00022692"/>
    </source>
</evidence>
<dbReference type="GO" id="GO:0001817">
    <property type="term" value="P:regulation of cytokine production"/>
    <property type="evidence" value="ECO:0007669"/>
    <property type="project" value="TreeGrafter"/>
</dbReference>
<dbReference type="InterPro" id="IPR007110">
    <property type="entry name" value="Ig-like_dom"/>
</dbReference>
<dbReference type="Bgee" id="ENSLACG00000001094">
    <property type="expression patterns" value="Expressed in pelvic fin and 6 other cell types or tissues"/>
</dbReference>
<reference evidence="12" key="2">
    <citation type="submission" date="2025-08" db="UniProtKB">
        <authorList>
            <consortium name="Ensembl"/>
        </authorList>
    </citation>
    <scope>IDENTIFICATION</scope>
</reference>
<evidence type="ECO:0000256" key="1">
    <source>
        <dbReference type="ARBA" id="ARBA00004370"/>
    </source>
</evidence>
<dbReference type="SUPFAM" id="SSF48726">
    <property type="entry name" value="Immunoglobulin"/>
    <property type="match status" value="2"/>
</dbReference>
<keyword evidence="3" id="KW-0732">Signal</keyword>
<evidence type="ECO:0000313" key="12">
    <source>
        <dbReference type="Ensembl" id="ENSLACP00000001220.1"/>
    </source>
</evidence>
<keyword evidence="7" id="KW-0325">Glycoprotein</keyword>
<dbReference type="InterPro" id="IPR013783">
    <property type="entry name" value="Ig-like_fold"/>
</dbReference>
<dbReference type="GO" id="GO:0050852">
    <property type="term" value="P:T cell receptor signaling pathway"/>
    <property type="evidence" value="ECO:0007669"/>
    <property type="project" value="TreeGrafter"/>
</dbReference>
<dbReference type="FunFam" id="2.60.40.10:FF:000142">
    <property type="entry name" value="V-set domain-containing T-cell activation inhibitor 1"/>
    <property type="match status" value="1"/>
</dbReference>
<keyword evidence="13" id="KW-1185">Reference proteome</keyword>
<evidence type="ECO:0000256" key="4">
    <source>
        <dbReference type="ARBA" id="ARBA00022989"/>
    </source>
</evidence>
<dbReference type="SMART" id="SM00409">
    <property type="entry name" value="IG"/>
    <property type="match status" value="1"/>
</dbReference>
<dbReference type="SMART" id="SM00406">
    <property type="entry name" value="IGv"/>
    <property type="match status" value="1"/>
</dbReference>
<dbReference type="InterPro" id="IPR003599">
    <property type="entry name" value="Ig_sub"/>
</dbReference>
<dbReference type="OMA" id="IHISVIC"/>
<keyword evidence="2 10" id="KW-0812">Transmembrane</keyword>
<reference evidence="12" key="3">
    <citation type="submission" date="2025-09" db="UniProtKB">
        <authorList>
            <consortium name="Ensembl"/>
        </authorList>
    </citation>
    <scope>IDENTIFICATION</scope>
</reference>
<dbReference type="PANTHER" id="PTHR24100">
    <property type="entry name" value="BUTYROPHILIN"/>
    <property type="match status" value="1"/>
</dbReference>
<keyword evidence="4 10" id="KW-1133">Transmembrane helix</keyword>
<feature type="transmembrane region" description="Helical" evidence="10">
    <location>
        <begin position="7"/>
        <end position="30"/>
    </location>
</feature>
<dbReference type="GeneTree" id="ENSGT01120000271914"/>
<comment type="similarity">
    <text evidence="9">Belongs to the SKINT family.</text>
</comment>
<keyword evidence="8" id="KW-0393">Immunoglobulin domain</keyword>
<evidence type="ECO:0000256" key="5">
    <source>
        <dbReference type="ARBA" id="ARBA00023136"/>
    </source>
</evidence>
<proteinExistence type="inferred from homology"/>
<dbReference type="eggNOG" id="ENOG502RTUB">
    <property type="taxonomic scope" value="Eukaryota"/>
</dbReference>
<dbReference type="HOGENOM" id="CLU_013137_8_4_1"/>
<dbReference type="InterPro" id="IPR050504">
    <property type="entry name" value="IgSF_BTN/MOG"/>
</dbReference>
<evidence type="ECO:0000256" key="8">
    <source>
        <dbReference type="ARBA" id="ARBA00023319"/>
    </source>
</evidence>
<dbReference type="Pfam" id="PF07686">
    <property type="entry name" value="V-set"/>
    <property type="match status" value="1"/>
</dbReference>
<dbReference type="PROSITE" id="PS50835">
    <property type="entry name" value="IG_LIKE"/>
    <property type="match status" value="2"/>
</dbReference>
<dbReference type="EMBL" id="AFYH01260158">
    <property type="status" value="NOT_ANNOTATED_CDS"/>
    <property type="molecule type" value="Genomic_DNA"/>
</dbReference>
<dbReference type="InterPro" id="IPR053896">
    <property type="entry name" value="BTN3A2-like_Ig-C"/>
</dbReference>
<dbReference type="GO" id="GO:0042110">
    <property type="term" value="P:T cell activation"/>
    <property type="evidence" value="ECO:0007669"/>
    <property type="project" value="UniProtKB-ARBA"/>
</dbReference>
<dbReference type="InterPro" id="IPR036179">
    <property type="entry name" value="Ig-like_dom_sf"/>
</dbReference>
<dbReference type="GO" id="GO:0005102">
    <property type="term" value="F:signaling receptor binding"/>
    <property type="evidence" value="ECO:0007669"/>
    <property type="project" value="TreeGrafter"/>
</dbReference>
<dbReference type="InParanoid" id="H2ZUZ9"/>
<dbReference type="GO" id="GO:1903037">
    <property type="term" value="P:regulation of leukocyte cell-cell adhesion"/>
    <property type="evidence" value="ECO:0007669"/>
    <property type="project" value="UniProtKB-ARBA"/>
</dbReference>
<dbReference type="Pfam" id="PF22705">
    <property type="entry name" value="C2-set_3"/>
    <property type="match status" value="1"/>
</dbReference>
<dbReference type="EMBL" id="AFYH01260157">
    <property type="status" value="NOT_ANNOTATED_CDS"/>
    <property type="molecule type" value="Genomic_DNA"/>
</dbReference>
<dbReference type="FunFam" id="2.60.40.10:FF:000088">
    <property type="entry name" value="Butyrophilin subfamily 1 member A1"/>
    <property type="match status" value="1"/>
</dbReference>
<dbReference type="GO" id="GO:0009897">
    <property type="term" value="C:external side of plasma membrane"/>
    <property type="evidence" value="ECO:0007669"/>
    <property type="project" value="TreeGrafter"/>
</dbReference>
<evidence type="ECO:0000259" key="11">
    <source>
        <dbReference type="PROSITE" id="PS50835"/>
    </source>
</evidence>
<keyword evidence="6" id="KW-1015">Disulfide bond</keyword>
<organism evidence="12 13">
    <name type="scientific">Latimeria chalumnae</name>
    <name type="common">Coelacanth</name>
    <dbReference type="NCBI Taxonomy" id="7897"/>
    <lineage>
        <taxon>Eukaryota</taxon>
        <taxon>Metazoa</taxon>
        <taxon>Chordata</taxon>
        <taxon>Craniata</taxon>
        <taxon>Vertebrata</taxon>
        <taxon>Euteleostomi</taxon>
        <taxon>Coelacanthiformes</taxon>
        <taxon>Coelacanthidae</taxon>
        <taxon>Latimeria</taxon>
    </lineage>
</organism>
<evidence type="ECO:0000256" key="3">
    <source>
        <dbReference type="ARBA" id="ARBA00022729"/>
    </source>
</evidence>
<keyword evidence="5 10" id="KW-0472">Membrane</keyword>
<feature type="domain" description="Ig-like" evidence="11">
    <location>
        <begin position="47"/>
        <end position="143"/>
    </location>
</feature>
<evidence type="ECO:0000256" key="10">
    <source>
        <dbReference type="SAM" id="Phobius"/>
    </source>
</evidence>
<feature type="domain" description="Ig-like" evidence="11">
    <location>
        <begin position="153"/>
        <end position="233"/>
    </location>
</feature>
<comment type="subcellular location">
    <subcellularLocation>
        <location evidence="1">Membrane</location>
    </subcellularLocation>
</comment>
<dbReference type="Ensembl" id="ENSLACT00000001231.1">
    <property type="protein sequence ID" value="ENSLACP00000001220.1"/>
    <property type="gene ID" value="ENSLACG00000001094.1"/>
</dbReference>
<evidence type="ECO:0000313" key="13">
    <source>
        <dbReference type="Proteomes" id="UP000008672"/>
    </source>
</evidence>
<name>H2ZUZ9_LATCH</name>
<dbReference type="AlphaFoldDB" id="H2ZUZ9"/>
<evidence type="ECO:0000256" key="6">
    <source>
        <dbReference type="ARBA" id="ARBA00023157"/>
    </source>
</evidence>
<sequence length="233" mass="26730">IKSTSYVCLKLLSFSICYIWLYSIVIHLFAVKFKVSCPDQTLKARLGEDITLQCHLEPPTDATDMVIKWTKPESNEVVYLYGNTKNEHSQNRTYIERTELLKEDLAKGIISLILKNVRLADMGNFTCEVEKELWYEDSKLEVTVGGKLAYSEPHFELDGYEFSGRFYYGIRLLCKSEGWYPQPEIHWTNENGENLISLSKPKIVKNLDGVFAVETDIKVMKGSGNTFTCDLNN</sequence>
<dbReference type="InterPro" id="IPR013106">
    <property type="entry name" value="Ig_V-set"/>
</dbReference>
<evidence type="ECO:0000256" key="7">
    <source>
        <dbReference type="ARBA" id="ARBA00023180"/>
    </source>
</evidence>
<dbReference type="Proteomes" id="UP000008672">
    <property type="component" value="Unassembled WGS sequence"/>
</dbReference>